<feature type="region of interest" description="Disordered" evidence="1">
    <location>
        <begin position="16"/>
        <end position="247"/>
    </location>
</feature>
<feature type="compositionally biased region" description="Low complexity" evidence="1">
    <location>
        <begin position="424"/>
        <end position="454"/>
    </location>
</feature>
<feature type="region of interest" description="Disordered" evidence="1">
    <location>
        <begin position="269"/>
        <end position="303"/>
    </location>
</feature>
<dbReference type="OrthoDB" id="3229208at2759"/>
<evidence type="ECO:0000256" key="1">
    <source>
        <dbReference type="SAM" id="MobiDB-lite"/>
    </source>
</evidence>
<sequence length="492" mass="51835">MSLQNSVFRVSPWVAVANPLPPSHPFRPIDEDYDMDDDVNMDAPQISTLREEVSPPPQRKNATARKIKAASKAKLKAPEPWPVRNEPRPDAASEEDFDEPEEEEDQLIDDDDDDIPKPTPPALPPSDAAKPKPITGKRKSRKSETGAEKEKEKVKKPRKSKVSQPLTGAPNLAPTISWFSATPSGSHKDSGPQIDAAGHLSQVAGEPAESISAPVTVSKRGRKPKSVVPVSPHKPATAPKVKQSKPVAKPKAIVPPLIIADDAAILSEGYTGTAPSSPVSQHLDMSPEPEGAAADTGDGSHIPLAESLENVPIPIYPLPSKPFPVQPPPKIASGFAPPLPLDRQGKKVRHWRTANREIRGIAGGRWFTRTWVGDKESEYSADIAATAAARAAAEEKAAASGITLPKLPSISAPVGTGRGRGRGSKAASSLAASAAPSRSGSTGPDISTPTSITGIPITSKVHVPTKMRVLLAPESPDATVDADAEMAPPSEA</sequence>
<reference evidence="2 3" key="1">
    <citation type="journal article" date="2019" name="Nat. Ecol. Evol.">
        <title>Megaphylogeny resolves global patterns of mushroom evolution.</title>
        <authorList>
            <person name="Varga T."/>
            <person name="Krizsan K."/>
            <person name="Foldi C."/>
            <person name="Dima B."/>
            <person name="Sanchez-Garcia M."/>
            <person name="Sanchez-Ramirez S."/>
            <person name="Szollosi G.J."/>
            <person name="Szarkandi J.G."/>
            <person name="Papp V."/>
            <person name="Albert L."/>
            <person name="Andreopoulos W."/>
            <person name="Angelini C."/>
            <person name="Antonin V."/>
            <person name="Barry K.W."/>
            <person name="Bougher N.L."/>
            <person name="Buchanan P."/>
            <person name="Buyck B."/>
            <person name="Bense V."/>
            <person name="Catcheside P."/>
            <person name="Chovatia M."/>
            <person name="Cooper J."/>
            <person name="Damon W."/>
            <person name="Desjardin D."/>
            <person name="Finy P."/>
            <person name="Geml J."/>
            <person name="Haridas S."/>
            <person name="Hughes K."/>
            <person name="Justo A."/>
            <person name="Karasinski D."/>
            <person name="Kautmanova I."/>
            <person name="Kiss B."/>
            <person name="Kocsube S."/>
            <person name="Kotiranta H."/>
            <person name="LaButti K.M."/>
            <person name="Lechner B.E."/>
            <person name="Liimatainen K."/>
            <person name="Lipzen A."/>
            <person name="Lukacs Z."/>
            <person name="Mihaltcheva S."/>
            <person name="Morgado L.N."/>
            <person name="Niskanen T."/>
            <person name="Noordeloos M.E."/>
            <person name="Ohm R.A."/>
            <person name="Ortiz-Santana B."/>
            <person name="Ovrebo C."/>
            <person name="Racz N."/>
            <person name="Riley R."/>
            <person name="Savchenko A."/>
            <person name="Shiryaev A."/>
            <person name="Soop K."/>
            <person name="Spirin V."/>
            <person name="Szebenyi C."/>
            <person name="Tomsovsky M."/>
            <person name="Tulloss R.E."/>
            <person name="Uehling J."/>
            <person name="Grigoriev I.V."/>
            <person name="Vagvolgyi C."/>
            <person name="Papp T."/>
            <person name="Martin F.M."/>
            <person name="Miettinen O."/>
            <person name="Hibbett D.S."/>
            <person name="Nagy L.G."/>
        </authorList>
    </citation>
    <scope>NUCLEOTIDE SEQUENCE [LARGE SCALE GENOMIC DNA]</scope>
    <source>
        <strain evidence="2 3">CBS 166.37</strain>
    </source>
</reference>
<feature type="compositionally biased region" description="Basic and acidic residues" evidence="1">
    <location>
        <begin position="142"/>
        <end position="153"/>
    </location>
</feature>
<feature type="compositionally biased region" description="Acidic residues" evidence="1">
    <location>
        <begin position="31"/>
        <end position="40"/>
    </location>
</feature>
<feature type="compositionally biased region" description="Basic residues" evidence="1">
    <location>
        <begin position="62"/>
        <end position="75"/>
    </location>
</feature>
<gene>
    <name evidence="2" type="ORF">BDQ12DRAFT_696547</name>
</gene>
<feature type="compositionally biased region" description="Acidic residues" evidence="1">
    <location>
        <begin position="92"/>
        <end position="114"/>
    </location>
</feature>
<feature type="region of interest" description="Disordered" evidence="1">
    <location>
        <begin position="472"/>
        <end position="492"/>
    </location>
</feature>
<evidence type="ECO:0000313" key="2">
    <source>
        <dbReference type="EMBL" id="TFK42026.1"/>
    </source>
</evidence>
<name>A0A5C3MC81_9AGAR</name>
<dbReference type="Proteomes" id="UP000308652">
    <property type="component" value="Unassembled WGS sequence"/>
</dbReference>
<feature type="compositionally biased region" description="Low complexity" evidence="1">
    <location>
        <begin position="226"/>
        <end position="235"/>
    </location>
</feature>
<feature type="region of interest" description="Disordered" evidence="1">
    <location>
        <begin position="327"/>
        <end position="346"/>
    </location>
</feature>
<dbReference type="STRING" id="68775.A0A5C3MC81"/>
<organism evidence="2 3">
    <name type="scientific">Crucibulum laeve</name>
    <dbReference type="NCBI Taxonomy" id="68775"/>
    <lineage>
        <taxon>Eukaryota</taxon>
        <taxon>Fungi</taxon>
        <taxon>Dikarya</taxon>
        <taxon>Basidiomycota</taxon>
        <taxon>Agaricomycotina</taxon>
        <taxon>Agaricomycetes</taxon>
        <taxon>Agaricomycetidae</taxon>
        <taxon>Agaricales</taxon>
        <taxon>Agaricineae</taxon>
        <taxon>Nidulariaceae</taxon>
        <taxon>Crucibulum</taxon>
    </lineage>
</organism>
<dbReference type="AlphaFoldDB" id="A0A5C3MC81"/>
<accession>A0A5C3MC81</accession>
<keyword evidence="3" id="KW-1185">Reference proteome</keyword>
<protein>
    <submittedName>
        <fullName evidence="2">Uncharacterized protein</fullName>
    </submittedName>
</protein>
<dbReference type="EMBL" id="ML213593">
    <property type="protein sequence ID" value="TFK42026.1"/>
    <property type="molecule type" value="Genomic_DNA"/>
</dbReference>
<proteinExistence type="predicted"/>
<feature type="region of interest" description="Disordered" evidence="1">
    <location>
        <begin position="409"/>
        <end position="454"/>
    </location>
</feature>
<evidence type="ECO:0000313" key="3">
    <source>
        <dbReference type="Proteomes" id="UP000308652"/>
    </source>
</evidence>